<proteinExistence type="predicted"/>
<dbReference type="EMBL" id="OBEJ01000002">
    <property type="protein sequence ID" value="SNZ12432.1"/>
    <property type="molecule type" value="Genomic_DNA"/>
</dbReference>
<accession>A0A285NSD7</accession>
<reference evidence="3 4" key="1">
    <citation type="submission" date="2017-09" db="EMBL/GenBank/DDBJ databases">
        <authorList>
            <person name="Ehlers B."/>
            <person name="Leendertz F.H."/>
        </authorList>
    </citation>
    <scope>NUCLEOTIDE SEQUENCE [LARGE SCALE GENOMIC DNA]</scope>
    <source>
        <strain evidence="3 4">DSM 27208</strain>
    </source>
</reference>
<feature type="region of interest" description="Disordered" evidence="2">
    <location>
        <begin position="257"/>
        <end position="334"/>
    </location>
</feature>
<keyword evidence="4" id="KW-1185">Reference proteome</keyword>
<dbReference type="Proteomes" id="UP000219453">
    <property type="component" value="Unassembled WGS sequence"/>
</dbReference>
<feature type="compositionally biased region" description="Acidic residues" evidence="2">
    <location>
        <begin position="259"/>
        <end position="286"/>
    </location>
</feature>
<evidence type="ECO:0000256" key="1">
    <source>
        <dbReference type="ARBA" id="ARBA00022729"/>
    </source>
</evidence>
<organism evidence="3 4">
    <name type="scientific">Natronoarchaeum philippinense</name>
    <dbReference type="NCBI Taxonomy" id="558529"/>
    <lineage>
        <taxon>Archaea</taxon>
        <taxon>Methanobacteriati</taxon>
        <taxon>Methanobacteriota</taxon>
        <taxon>Stenosarchaea group</taxon>
        <taxon>Halobacteria</taxon>
        <taxon>Halobacteriales</taxon>
        <taxon>Natronoarchaeaceae</taxon>
    </lineage>
</organism>
<feature type="compositionally biased region" description="Low complexity" evidence="2">
    <location>
        <begin position="33"/>
        <end position="47"/>
    </location>
</feature>
<dbReference type="InterPro" id="IPR026371">
    <property type="entry name" value="PGF_CTERM"/>
</dbReference>
<dbReference type="GO" id="GO:0030115">
    <property type="term" value="C:S-layer"/>
    <property type="evidence" value="ECO:0007669"/>
    <property type="project" value="UniProtKB-SubCell"/>
</dbReference>
<protein>
    <submittedName>
        <fullName evidence="3">PGF-CTERM protein</fullName>
    </submittedName>
</protein>
<sequence length="353" mass="36701">MAEHTPPTRTIVIAALAVLVLGGVVAVAAAAPNAQHADPAAQTAAPPGENGTDSELLESEFVVEAPEEGDEYFEAAASDGSWVSYVNPRDEYRDPYLGSGSGKICVTLVNQAGNVVAGESVPDTQVTIPTGETLSWHSEADPIEVQYPLTEHYERPLDADQFGTSPDVAQGDGYLDSHCVEFHGPSENATISYGAARIEGEHADRIDVAGYIQQANMPGWDTDIDPVADAVPYEQVGGWTYRPGASHGQVVVVLQLDPPADDGTGDESDPDDGTDPESGDDGDDGNTTDPNDGQDAQNGTDPDPNGGGNESGEENESADRATGASDDGDSLPGFGVTITLVALSVVALTRARR</sequence>
<keyword evidence="1" id="KW-0732">Signal</keyword>
<dbReference type="NCBIfam" id="TIGR04126">
    <property type="entry name" value="PGF_CTERM"/>
    <property type="match status" value="1"/>
</dbReference>
<feature type="compositionally biased region" description="Low complexity" evidence="2">
    <location>
        <begin position="287"/>
        <end position="304"/>
    </location>
</feature>
<dbReference type="AlphaFoldDB" id="A0A285NSD7"/>
<dbReference type="RefSeq" id="WP_097008667.1">
    <property type="nucleotide sequence ID" value="NZ_OBEJ01000002.1"/>
</dbReference>
<dbReference type="OrthoDB" id="170617at2157"/>
<evidence type="ECO:0000313" key="4">
    <source>
        <dbReference type="Proteomes" id="UP000219453"/>
    </source>
</evidence>
<name>A0A285NSD7_NATPI</name>
<evidence type="ECO:0000313" key="3">
    <source>
        <dbReference type="EMBL" id="SNZ12432.1"/>
    </source>
</evidence>
<feature type="region of interest" description="Disordered" evidence="2">
    <location>
        <begin position="33"/>
        <end position="53"/>
    </location>
</feature>
<evidence type="ECO:0000256" key="2">
    <source>
        <dbReference type="SAM" id="MobiDB-lite"/>
    </source>
</evidence>
<dbReference type="GO" id="GO:0005886">
    <property type="term" value="C:plasma membrane"/>
    <property type="evidence" value="ECO:0007669"/>
    <property type="project" value="UniProtKB-SubCell"/>
</dbReference>
<gene>
    <name evidence="3" type="ORF">SAMN06269185_1728</name>
</gene>